<dbReference type="RefSeq" id="WP_213428346.1">
    <property type="nucleotide sequence ID" value="NZ_AP031286.1"/>
</dbReference>
<accession>A0ABM9G6P2</accession>
<protein>
    <submittedName>
        <fullName evidence="1">Uncharacterized protein</fullName>
    </submittedName>
</protein>
<dbReference type="Proteomes" id="UP001154322">
    <property type="component" value="Unassembled WGS sequence"/>
</dbReference>
<evidence type="ECO:0000313" key="1">
    <source>
        <dbReference type="EMBL" id="CAH8247396.1"/>
    </source>
</evidence>
<evidence type="ECO:0000313" key="2">
    <source>
        <dbReference type="Proteomes" id="UP001154322"/>
    </source>
</evidence>
<comment type="caution">
    <text evidence="1">The sequence shown here is derived from an EMBL/GenBank/DDBJ whole genome shotgun (WGS) entry which is preliminary data.</text>
</comment>
<gene>
    <name evidence="1" type="ORF">WJ0W_004630</name>
</gene>
<dbReference type="EMBL" id="CALYLO010000007">
    <property type="protein sequence ID" value="CAH8247396.1"/>
    <property type="molecule type" value="Genomic_DNA"/>
</dbReference>
<reference evidence="1" key="1">
    <citation type="submission" date="2022-06" db="EMBL/GenBank/DDBJ databases">
        <authorList>
            <person name="Dietemann V."/>
            <person name="Ory F."/>
            <person name="Dainat B."/>
            <person name="Oberhansli S."/>
        </authorList>
    </citation>
    <scope>NUCLEOTIDE SEQUENCE</scope>
    <source>
        <strain evidence="1">Ena-SAMPLE-TAB-26-04-2022-14:26:32:270-5432</strain>
    </source>
</reference>
<proteinExistence type="predicted"/>
<organism evidence="1 2">
    <name type="scientific">Paenibacillus melissococcoides</name>
    <dbReference type="NCBI Taxonomy" id="2912268"/>
    <lineage>
        <taxon>Bacteria</taxon>
        <taxon>Bacillati</taxon>
        <taxon>Bacillota</taxon>
        <taxon>Bacilli</taxon>
        <taxon>Bacillales</taxon>
        <taxon>Paenibacillaceae</taxon>
        <taxon>Paenibacillus</taxon>
    </lineage>
</organism>
<sequence length="114" mass="13411">MINISDILDDATDFDREVFIAALDKHLLNLPQFVENVSRRVKQRELVMSLKKGLNADVHEFSLEEVDLFHDVLCFYKNSAETYVDLDRAAEEALQSALRKYTRRLEDFLYDLRK</sequence>
<keyword evidence="2" id="KW-1185">Reference proteome</keyword>
<name>A0ABM9G6P2_9BACL</name>